<sequence length="337" mass="39476">MDLTSNKLYKGLVDKLNLTNDEISQDLISLTNSTATVRKLRPRIDRMPSKFDKNYALNIADGNNFNNEFNTISELSSNYNKALNKRKFLKEKREEIVNDIALINSNINSLKKEILFLLLYKQKKRKKFENFEQTMSKIERKVKNSSLVKKEKSNSSKKIFKYKAKNDGIDSDSKEGKFPPKNRNTKNLKLKNNLNIKNDHFKNPKNGKMINSELRNDELENKFFEYEIKEFVKKCEKLNECLNKFESIEKMFVQKEKENDLLAMQKSLAILSFQNHSVTEKITILKAGNKQLTEKLLLANQNLEEKDKKLLEMEENIAQLQAENFKLKTERISSELK</sequence>
<reference evidence="2 3" key="1">
    <citation type="journal article" date="2024" name="BMC Biol.">
        <title>Comparative genomics of Ascetosporea gives new insight into the evolutionary basis for animal parasitism in Rhizaria.</title>
        <authorList>
            <person name="Hiltunen Thoren M."/>
            <person name="Onut-Brannstrom I."/>
            <person name="Alfjorden A."/>
            <person name="Peckova H."/>
            <person name="Swords F."/>
            <person name="Hooper C."/>
            <person name="Holzer A.S."/>
            <person name="Bass D."/>
            <person name="Burki F."/>
        </authorList>
    </citation>
    <scope>NUCLEOTIDE SEQUENCE [LARGE SCALE GENOMIC DNA]</scope>
    <source>
        <strain evidence="2">20-A016</strain>
    </source>
</reference>
<accession>A0ABV2AEU4</accession>
<evidence type="ECO:0000313" key="2">
    <source>
        <dbReference type="EMBL" id="MES1918215.1"/>
    </source>
</evidence>
<name>A0ABV2AEU4_9EUKA</name>
<evidence type="ECO:0000313" key="3">
    <source>
        <dbReference type="Proteomes" id="UP001439008"/>
    </source>
</evidence>
<dbReference type="Proteomes" id="UP001439008">
    <property type="component" value="Unassembled WGS sequence"/>
</dbReference>
<keyword evidence="3" id="KW-1185">Reference proteome</keyword>
<evidence type="ECO:0000256" key="1">
    <source>
        <dbReference type="SAM" id="Coils"/>
    </source>
</evidence>
<comment type="caution">
    <text evidence="2">The sequence shown here is derived from an EMBL/GenBank/DDBJ whole genome shotgun (WGS) entry which is preliminary data.</text>
</comment>
<protein>
    <submittedName>
        <fullName evidence="2">Uncharacterized protein</fullName>
    </submittedName>
</protein>
<feature type="coiled-coil region" evidence="1">
    <location>
        <begin position="72"/>
        <end position="141"/>
    </location>
</feature>
<gene>
    <name evidence="2" type="ORF">MHBO_000218</name>
</gene>
<keyword evidence="1" id="KW-0175">Coiled coil</keyword>
<proteinExistence type="predicted"/>
<organism evidence="2 3">
    <name type="scientific">Bonamia ostreae</name>
    <dbReference type="NCBI Taxonomy" id="126728"/>
    <lineage>
        <taxon>Eukaryota</taxon>
        <taxon>Sar</taxon>
        <taxon>Rhizaria</taxon>
        <taxon>Endomyxa</taxon>
        <taxon>Ascetosporea</taxon>
        <taxon>Haplosporida</taxon>
        <taxon>Bonamia</taxon>
    </lineage>
</organism>
<dbReference type="EMBL" id="JBDODL010000028">
    <property type="protein sequence ID" value="MES1918215.1"/>
    <property type="molecule type" value="Genomic_DNA"/>
</dbReference>
<feature type="coiled-coil region" evidence="1">
    <location>
        <begin position="289"/>
        <end position="330"/>
    </location>
</feature>